<keyword evidence="1" id="KW-0479">Metal-binding</keyword>
<dbReference type="GO" id="GO:0006655">
    <property type="term" value="P:phosphatidylglycerol biosynthetic process"/>
    <property type="evidence" value="ECO:0007669"/>
    <property type="project" value="UniProtKB-UniPathway"/>
</dbReference>
<keyword evidence="1" id="KW-0460">Magnesium</keyword>
<proteinExistence type="predicted"/>
<dbReference type="InterPro" id="IPR036681">
    <property type="entry name" value="PgpA-like_sf"/>
</dbReference>
<comment type="catalytic activity">
    <reaction evidence="1">
        <text>a 1,2-diacyl-sn-glycero-3-phospho-(1'-sn-glycero-3'-phosphate) + H2O = a 1,2-diacyl-sn-glycero-3-phospho-(1'-sn-glycerol) + phosphate</text>
        <dbReference type="Rhea" id="RHEA:33751"/>
        <dbReference type="ChEBI" id="CHEBI:15377"/>
        <dbReference type="ChEBI" id="CHEBI:43474"/>
        <dbReference type="ChEBI" id="CHEBI:60110"/>
        <dbReference type="ChEBI" id="CHEBI:64716"/>
        <dbReference type="EC" id="3.1.3.27"/>
    </reaction>
</comment>
<dbReference type="EMBL" id="CP011253">
    <property type="protein sequence ID" value="AKC68379.1"/>
    <property type="molecule type" value="Genomic_DNA"/>
</dbReference>
<reference evidence="4" key="1">
    <citation type="submission" date="2016-06" db="EMBL/GenBank/DDBJ databases">
        <title>Pandoraea oxalativorans DSM 23570 Genome Sequencing.</title>
        <authorList>
            <person name="Ee R."/>
            <person name="Lim Y.-L."/>
            <person name="Yong D."/>
            <person name="Yin W.-F."/>
            <person name="Chan K.-G."/>
        </authorList>
    </citation>
    <scope>NUCLEOTIDE SEQUENCE</scope>
    <source>
        <strain evidence="4">DSM 23570</strain>
    </source>
</reference>
<dbReference type="KEGG" id="pox:MB84_01295"/>
<feature type="domain" description="YutG/PgpA" evidence="3">
    <location>
        <begin position="31"/>
        <end position="169"/>
    </location>
</feature>
<dbReference type="CDD" id="cd06971">
    <property type="entry name" value="PgpA"/>
    <property type="match status" value="1"/>
</dbReference>
<comment type="pathway">
    <text evidence="1">Phospholipid metabolism; phosphatidylglycerol biosynthesis; phosphatidylglycerol from CDP-diacylglycerol: step 2/2.</text>
</comment>
<keyword evidence="1" id="KW-1208">Phospholipid metabolism</keyword>
<keyword evidence="1" id="KW-1003">Cell membrane</keyword>
<dbReference type="EC" id="3.1.3.27" evidence="1"/>
<dbReference type="Proteomes" id="UP000035050">
    <property type="component" value="Chromosome"/>
</dbReference>
<dbReference type="AlphaFoldDB" id="A0A0E3U4L0"/>
<dbReference type="InterPro" id="IPR007686">
    <property type="entry name" value="YutG/PgpA"/>
</dbReference>
<keyword evidence="1 2" id="KW-0812">Transmembrane</keyword>
<dbReference type="GO" id="GO:0046872">
    <property type="term" value="F:metal ion binding"/>
    <property type="evidence" value="ECO:0007669"/>
    <property type="project" value="UniProtKB-KW"/>
</dbReference>
<keyword evidence="5" id="KW-1185">Reference proteome</keyword>
<feature type="transmembrane region" description="Helical" evidence="2">
    <location>
        <begin position="148"/>
        <end position="170"/>
    </location>
</feature>
<dbReference type="OrthoDB" id="9804091at2"/>
<comment type="cofactor">
    <cofactor evidence="1">
        <name>Mg(2+)</name>
        <dbReference type="ChEBI" id="CHEBI:18420"/>
    </cofactor>
</comment>
<keyword evidence="1" id="KW-0378">Hydrolase</keyword>
<evidence type="ECO:0000259" key="3">
    <source>
        <dbReference type="Pfam" id="PF04608"/>
    </source>
</evidence>
<keyword evidence="1" id="KW-0595">Phospholipid degradation</keyword>
<accession>A0A0E3U4L0</accession>
<dbReference type="GO" id="GO:0008962">
    <property type="term" value="F:phosphatidylglycerophosphatase activity"/>
    <property type="evidence" value="ECO:0007669"/>
    <property type="project" value="UniProtKB-EC"/>
</dbReference>
<dbReference type="SUPFAM" id="SSF101307">
    <property type="entry name" value="YutG-like"/>
    <property type="match status" value="1"/>
</dbReference>
<sequence>MSTDQPAAVNPGSGPRRPNSRFLLSHPVHLFSLGFGTGLSSFAPGTVGTLFGWASYLVLNLYLTVTGWAVLIAAAIIGGIWICGFTARKLGVQDPSAVVWDEIVAFWIVLLLITPASFVGQLVAFVLFRFFDAVKPPPISYFDRTVKGGLGIMLDDLVAAFCTLLVIALWRSI</sequence>
<evidence type="ECO:0000313" key="4">
    <source>
        <dbReference type="EMBL" id="AKC68379.1"/>
    </source>
</evidence>
<feature type="transmembrane region" description="Helical" evidence="2">
    <location>
        <begin position="104"/>
        <end position="128"/>
    </location>
</feature>
<dbReference type="RefSeq" id="WP_046289827.1">
    <property type="nucleotide sequence ID" value="NZ_CP011253.3"/>
</dbReference>
<dbReference type="PANTHER" id="PTHR36305:SF1">
    <property type="entry name" value="PHOSPHATIDYLGLYCEROPHOSPHATASE A"/>
    <property type="match status" value="1"/>
</dbReference>
<keyword evidence="1" id="KW-0997">Cell inner membrane</keyword>
<organism evidence="4 5">
    <name type="scientific">Pandoraea oxalativorans</name>
    <dbReference type="NCBI Taxonomy" id="573737"/>
    <lineage>
        <taxon>Bacteria</taxon>
        <taxon>Pseudomonadati</taxon>
        <taxon>Pseudomonadota</taxon>
        <taxon>Betaproteobacteria</taxon>
        <taxon>Burkholderiales</taxon>
        <taxon>Burkholderiaceae</taxon>
        <taxon>Pandoraea</taxon>
    </lineage>
</organism>
<keyword evidence="1" id="KW-0443">Lipid metabolism</keyword>
<keyword evidence="2" id="KW-1133">Transmembrane helix</keyword>
<dbReference type="HOGENOM" id="CLU_103734_0_0_4"/>
<comment type="function">
    <text evidence="1">Lipid phosphatase which dephosphorylates phosphatidylglycerophosphate (PGP) to phosphatidylglycerol (PG).</text>
</comment>
<evidence type="ECO:0000313" key="5">
    <source>
        <dbReference type="Proteomes" id="UP000035050"/>
    </source>
</evidence>
<comment type="subcellular location">
    <subcellularLocation>
        <location evidence="1">Cell inner membrane</location>
        <topology evidence="1">Multi-pass membrane protein</topology>
    </subcellularLocation>
</comment>
<protein>
    <recommendedName>
        <fullName evidence="1">Phosphatidylglycerophosphatase A</fullName>
        <ecNumber evidence="1">3.1.3.27</ecNumber>
    </recommendedName>
    <alternativeName>
        <fullName evidence="1">Phosphatidylglycerolphosphate phosphatase A</fullName>
    </alternativeName>
</protein>
<dbReference type="Pfam" id="PF04608">
    <property type="entry name" value="PgpA"/>
    <property type="match status" value="1"/>
</dbReference>
<dbReference type="GO" id="GO:0005886">
    <property type="term" value="C:plasma membrane"/>
    <property type="evidence" value="ECO:0007669"/>
    <property type="project" value="UniProtKB-SubCell"/>
</dbReference>
<feature type="transmembrane region" description="Helical" evidence="2">
    <location>
        <begin position="30"/>
        <end position="53"/>
    </location>
</feature>
<dbReference type="InterPro" id="IPR026037">
    <property type="entry name" value="PgpA"/>
</dbReference>
<gene>
    <name evidence="4" type="ORF">MB84_01295</name>
</gene>
<dbReference type="PANTHER" id="PTHR36305">
    <property type="entry name" value="PHOSPHATIDYLGLYCEROPHOSPHATASE A"/>
    <property type="match status" value="1"/>
</dbReference>
<keyword evidence="1 2" id="KW-0472">Membrane</keyword>
<dbReference type="UniPathway" id="UPA00084">
    <property type="reaction ID" value="UER00504"/>
</dbReference>
<dbReference type="PIRSF" id="PIRSF006162">
    <property type="entry name" value="PgpA"/>
    <property type="match status" value="1"/>
</dbReference>
<feature type="transmembrane region" description="Helical" evidence="2">
    <location>
        <begin position="59"/>
        <end position="83"/>
    </location>
</feature>
<name>A0A0E3U4L0_9BURK</name>
<evidence type="ECO:0000256" key="1">
    <source>
        <dbReference type="PIRNR" id="PIRNR006162"/>
    </source>
</evidence>
<keyword evidence="1" id="KW-0442">Lipid degradation</keyword>
<evidence type="ECO:0000256" key="2">
    <source>
        <dbReference type="SAM" id="Phobius"/>
    </source>
</evidence>
<dbReference type="PATRIC" id="fig|573737.6.peg.1025"/>
<dbReference type="GO" id="GO:0009395">
    <property type="term" value="P:phospholipid catabolic process"/>
    <property type="evidence" value="ECO:0007669"/>
    <property type="project" value="UniProtKB-KW"/>
</dbReference>